<keyword evidence="10" id="KW-1133">Transmembrane helix</keyword>
<dbReference type="STRING" id="2518989.IMCC3088_1812"/>
<evidence type="ECO:0000256" key="11">
    <source>
        <dbReference type="ARBA" id="ARBA00023136"/>
    </source>
</evidence>
<dbReference type="Gene3D" id="1.10.287.130">
    <property type="match status" value="1"/>
</dbReference>
<evidence type="ECO:0000256" key="1">
    <source>
        <dbReference type="ARBA" id="ARBA00000085"/>
    </source>
</evidence>
<dbReference type="PANTHER" id="PTHR43547:SF2">
    <property type="entry name" value="HYBRID SIGNAL TRANSDUCTION HISTIDINE KINASE C"/>
    <property type="match status" value="1"/>
</dbReference>
<dbReference type="Gene3D" id="2.60.40.10">
    <property type="entry name" value="Immunoglobulins"/>
    <property type="match status" value="1"/>
</dbReference>
<dbReference type="SMART" id="SM00387">
    <property type="entry name" value="HATPase_c"/>
    <property type="match status" value="1"/>
</dbReference>
<dbReference type="InterPro" id="IPR011006">
    <property type="entry name" value="CheY-like_superfamily"/>
</dbReference>
<keyword evidence="7" id="KW-0547">Nucleotide-binding</keyword>
<dbReference type="InterPro" id="IPR036890">
    <property type="entry name" value="HATPase_C_sf"/>
</dbReference>
<dbReference type="PROSITE" id="PS50110">
    <property type="entry name" value="RESPONSE_REGULATORY"/>
    <property type="match status" value="1"/>
</dbReference>
<dbReference type="InterPro" id="IPR005467">
    <property type="entry name" value="His_kinase_dom"/>
</dbReference>
<evidence type="ECO:0000256" key="9">
    <source>
        <dbReference type="ARBA" id="ARBA00022840"/>
    </source>
</evidence>
<dbReference type="InterPro" id="IPR011123">
    <property type="entry name" value="Y_Y_Y"/>
</dbReference>
<evidence type="ECO:0000313" key="12">
    <source>
        <dbReference type="EMBL" id="EGG29356.1"/>
    </source>
</evidence>
<reference evidence="12 13" key="1">
    <citation type="journal article" date="2011" name="J. Bacteriol.">
        <title>Genome sequence of strain IMCC3088, a proteorhodopsin-containing marine bacterium belonging to the OM60/NOR5 clade.</title>
        <authorList>
            <person name="Jang Y."/>
            <person name="Oh H.M."/>
            <person name="Kang I."/>
            <person name="Lee K."/>
            <person name="Yang S.J."/>
            <person name="Cho J.C."/>
        </authorList>
    </citation>
    <scope>NUCLEOTIDE SEQUENCE [LARGE SCALE GENOMIC DNA]</scope>
    <source>
        <strain evidence="12 13">IMCC3088</strain>
    </source>
</reference>
<dbReference type="Gene3D" id="1.20.120.160">
    <property type="entry name" value="HPT domain"/>
    <property type="match status" value="1"/>
</dbReference>
<keyword evidence="9" id="KW-0067">ATP-binding</keyword>
<dbReference type="SUPFAM" id="SSF63829">
    <property type="entry name" value="Calcium-dependent phosphotriesterase"/>
    <property type="match status" value="2"/>
</dbReference>
<dbReference type="InterPro" id="IPR036641">
    <property type="entry name" value="HPT_dom_sf"/>
</dbReference>
<evidence type="ECO:0000256" key="5">
    <source>
        <dbReference type="ARBA" id="ARBA00022679"/>
    </source>
</evidence>
<organism evidence="12 13">
    <name type="scientific">Aequoribacter fuscus</name>
    <dbReference type="NCBI Taxonomy" id="2518989"/>
    <lineage>
        <taxon>Bacteria</taxon>
        <taxon>Pseudomonadati</taxon>
        <taxon>Pseudomonadota</taxon>
        <taxon>Gammaproteobacteria</taxon>
        <taxon>Cellvibrionales</taxon>
        <taxon>Halieaceae</taxon>
        <taxon>Aequoribacter</taxon>
    </lineage>
</organism>
<dbReference type="InterPro" id="IPR013783">
    <property type="entry name" value="Ig-like_fold"/>
</dbReference>
<comment type="catalytic activity">
    <reaction evidence="1">
        <text>ATP + protein L-histidine = ADP + protein N-phospho-L-histidine.</text>
        <dbReference type="EC" id="2.7.13.3"/>
    </reaction>
</comment>
<dbReference type="SUPFAM" id="SSF55874">
    <property type="entry name" value="ATPase domain of HSP90 chaperone/DNA topoisomerase II/histidine kinase"/>
    <property type="match status" value="1"/>
</dbReference>
<dbReference type="GO" id="GO:0016020">
    <property type="term" value="C:membrane"/>
    <property type="evidence" value="ECO:0007669"/>
    <property type="project" value="UniProtKB-SubCell"/>
</dbReference>
<dbReference type="Pfam" id="PF07495">
    <property type="entry name" value="Y_Y_Y"/>
    <property type="match status" value="1"/>
</dbReference>
<dbReference type="SUPFAM" id="SSF47384">
    <property type="entry name" value="Homodimeric domain of signal transducing histidine kinase"/>
    <property type="match status" value="1"/>
</dbReference>
<dbReference type="Pfam" id="PF00512">
    <property type="entry name" value="HisKA"/>
    <property type="match status" value="1"/>
</dbReference>
<evidence type="ECO:0000256" key="6">
    <source>
        <dbReference type="ARBA" id="ARBA00022692"/>
    </source>
</evidence>
<dbReference type="GO" id="GO:0005524">
    <property type="term" value="F:ATP binding"/>
    <property type="evidence" value="ECO:0007669"/>
    <property type="project" value="UniProtKB-KW"/>
</dbReference>
<accession>F3L2N8</accession>
<evidence type="ECO:0000256" key="2">
    <source>
        <dbReference type="ARBA" id="ARBA00004370"/>
    </source>
</evidence>
<name>F3L2N8_9GAMM</name>
<dbReference type="PRINTS" id="PR00344">
    <property type="entry name" value="BCTRLSENSOR"/>
</dbReference>
<sequence length="1448" mass="162023">MRNLQTRFLTKTVTNAFLACALVLSIGVQSEQYSFQVSPASNQLTQSSVRQIFQDKEGMIWLLTQEGLNRYDGVSVTQYRPSTSNKNSLSHQAVTNIVQDEYDTIWVATAGGGLNRFVKEIDGFDRPLGVKGPNFIYGMTVDPIGRLWLGHGPSASNLFSLYDQNSGEILSFGKPGDSTIRIFRVYQDHKMLLGADGRNPLMIASLSSPSEMRPVRIFDENDALVTNFRVHDILVNSDDTLIIGTDNLGTFTLDLKEIDGDTEYTANIQKRITREETFSIHYSKSKRKFMLGTRPGLILLNENLDLIDTFDSFNSSIPDSQILDITEDRSGLIWIGTFNGVAEGTKTLFELIGPNTALESRQVNSLLATEKETVLVGTSRGVFSYSLTDNLLRNVSWSGLDATELSNSAVMCFEETSTHFWIGTLSNGLYKVSKQSGDIFQFTKAEPATNVENLGITDIKNINDRIYISTWGDGIFTVSDDGTYLENISLTDQIASSKLSFSISLEHDQHGNLWIGSDRGLFRYEIEKRRLTSIGNDVGQPNNLLSNMPWYLYLSANNDLWIGTQSGALSKIDAESITSPEPSVINFSDTLHFRSHDIYAIGSDEENNIWFSHNKGISKLDTESLRIYNFLPLHGLQDSEFNHAAFSKTRDGSLIFGGNKGFNIINPSANFEGNFRPNLVFTRILTGGRKIFPSNKESSQITLTLPNQYEDLSLEFSSLDFLNPSNINYRYRISSLSERWFELPGVSSLNLPALTPGRHTIEVQSTNSYGEWRSNTITANVTVNPPIYLTRTAYVFYAVFIIGISLYFRYLSQRKWLLAQQQQELLECEVEKRTKELAEATAVAEKANQAKTQFISTISHEIRTPLHGILGIKELLEKTNLSSEQRNYVDSIGYSGQRLLLTLTDILDFSKLEAGRMDVNLESFNCVDLVEETIFLYHGFSAQNGNDLTADWTLESDREVISDQQKIRQMIANLVSNSIKFTQKGQVHVSLKLTSAEHNKSMGLLMISVTDTGVGVNKNEIATLSQAFSQASTQSFSKNFAGTGLGLSIVQKFSALLGGELKIQSKKGWGTKVTLLIPVSVAEQNELKRVVTPPEVRGNLGKREAHYFSQQLDRVYRKHANVAPIPFLDDIQTIELSSIDNSNTILWSYKNIPNTHDSLPFPTTSELLIKSFGSLSTSEDQEDDRLMETKARKSSLKVLVVDDIEINRKIMSETLRYFGIECDLASDGIEAIEKYKRTSHNLIFMDCQMPRMDGLEATRRIREYSATINTEPFIIAVTAGTTGEEQEACINSGMNLVIEKPFTHEKISLLIEEISGKNDLQLPPQLEATDTEGTVDEAVIDQILSIFKDNPSNLDVLLDSYKKTIFEKTTLMENPIDETSDSLVALGHAIKSASLNIGSLKLARIGKDIEMGNATKDHSELKDLIENEFYEFKSAVMQYAKEKFFNPR</sequence>
<dbReference type="InterPro" id="IPR011110">
    <property type="entry name" value="Reg_prop"/>
</dbReference>
<dbReference type="SMART" id="SM00448">
    <property type="entry name" value="REC"/>
    <property type="match status" value="1"/>
</dbReference>
<dbReference type="CDD" id="cd00082">
    <property type="entry name" value="HisKA"/>
    <property type="match status" value="1"/>
</dbReference>
<keyword evidence="5" id="KW-0808">Transferase</keyword>
<evidence type="ECO:0000313" key="13">
    <source>
        <dbReference type="Proteomes" id="UP000005615"/>
    </source>
</evidence>
<evidence type="ECO:0000256" key="8">
    <source>
        <dbReference type="ARBA" id="ARBA00022777"/>
    </source>
</evidence>
<dbReference type="Gene3D" id="3.40.50.2300">
    <property type="match status" value="1"/>
</dbReference>
<evidence type="ECO:0000256" key="7">
    <source>
        <dbReference type="ARBA" id="ARBA00022741"/>
    </source>
</evidence>
<dbReference type="InterPro" id="IPR036097">
    <property type="entry name" value="HisK_dim/P_sf"/>
</dbReference>
<dbReference type="Proteomes" id="UP000005615">
    <property type="component" value="Unassembled WGS sequence"/>
</dbReference>
<dbReference type="SMART" id="SM00388">
    <property type="entry name" value="HisKA"/>
    <property type="match status" value="1"/>
</dbReference>
<keyword evidence="8" id="KW-0418">Kinase</keyword>
<dbReference type="Gene3D" id="3.30.565.10">
    <property type="entry name" value="Histidine kinase-like ATPase, C-terminal domain"/>
    <property type="match status" value="1"/>
</dbReference>
<dbReference type="InterPro" id="IPR001789">
    <property type="entry name" value="Sig_transdc_resp-reg_receiver"/>
</dbReference>
<dbReference type="CDD" id="cd17546">
    <property type="entry name" value="REC_hyHK_CKI1_RcsC-like"/>
    <property type="match status" value="1"/>
</dbReference>
<protein>
    <recommendedName>
        <fullName evidence="3">histidine kinase</fullName>
        <ecNumber evidence="3">2.7.13.3</ecNumber>
    </recommendedName>
</protein>
<gene>
    <name evidence="12" type="ORF">IMCC3088_1812</name>
</gene>
<proteinExistence type="predicted"/>
<dbReference type="Gene3D" id="2.130.10.10">
    <property type="entry name" value="YVTN repeat-like/Quinoprotein amine dehydrogenase"/>
    <property type="match status" value="2"/>
</dbReference>
<dbReference type="GO" id="GO:0000155">
    <property type="term" value="F:phosphorelay sensor kinase activity"/>
    <property type="evidence" value="ECO:0007669"/>
    <property type="project" value="InterPro"/>
</dbReference>
<dbReference type="Pfam" id="PF07494">
    <property type="entry name" value="Reg_prop"/>
    <property type="match status" value="1"/>
</dbReference>
<dbReference type="InterPro" id="IPR004358">
    <property type="entry name" value="Sig_transdc_His_kin-like_C"/>
</dbReference>
<dbReference type="EC" id="2.7.13.3" evidence="3"/>
<evidence type="ECO:0000256" key="3">
    <source>
        <dbReference type="ARBA" id="ARBA00012438"/>
    </source>
</evidence>
<keyword evidence="6" id="KW-0812">Transmembrane</keyword>
<dbReference type="SUPFAM" id="SSF52172">
    <property type="entry name" value="CheY-like"/>
    <property type="match status" value="1"/>
</dbReference>
<dbReference type="InterPro" id="IPR003594">
    <property type="entry name" value="HATPase_dom"/>
</dbReference>
<comment type="caution">
    <text evidence="12">The sequence shown here is derived from an EMBL/GenBank/DDBJ whole genome shotgun (WGS) entry which is preliminary data.</text>
</comment>
<dbReference type="PROSITE" id="PS50109">
    <property type="entry name" value="HIS_KIN"/>
    <property type="match status" value="1"/>
</dbReference>
<evidence type="ECO:0000256" key="10">
    <source>
        <dbReference type="ARBA" id="ARBA00022989"/>
    </source>
</evidence>
<evidence type="ECO:0000256" key="4">
    <source>
        <dbReference type="ARBA" id="ARBA00022553"/>
    </source>
</evidence>
<dbReference type="Pfam" id="PF02518">
    <property type="entry name" value="HATPase_c"/>
    <property type="match status" value="1"/>
</dbReference>
<dbReference type="InterPro" id="IPR015943">
    <property type="entry name" value="WD40/YVTN_repeat-like_dom_sf"/>
</dbReference>
<keyword evidence="13" id="KW-1185">Reference proteome</keyword>
<keyword evidence="4" id="KW-0597">Phosphoprotein</keyword>
<keyword evidence="11" id="KW-0472">Membrane</keyword>
<dbReference type="Pfam" id="PF00072">
    <property type="entry name" value="Response_reg"/>
    <property type="match status" value="1"/>
</dbReference>
<dbReference type="SUPFAM" id="SSF47226">
    <property type="entry name" value="Histidine-containing phosphotransfer domain, HPT domain"/>
    <property type="match status" value="1"/>
</dbReference>
<dbReference type="PANTHER" id="PTHR43547">
    <property type="entry name" value="TWO-COMPONENT HISTIDINE KINASE"/>
    <property type="match status" value="1"/>
</dbReference>
<dbReference type="InterPro" id="IPR003661">
    <property type="entry name" value="HisK_dim/P_dom"/>
</dbReference>
<dbReference type="FunFam" id="1.10.287.130:FF:000004">
    <property type="entry name" value="Ethylene receptor 1"/>
    <property type="match status" value="1"/>
</dbReference>
<comment type="subcellular location">
    <subcellularLocation>
        <location evidence="2">Membrane</location>
    </subcellularLocation>
</comment>
<dbReference type="EMBL" id="AEIG01000055">
    <property type="protein sequence ID" value="EGG29356.1"/>
    <property type="molecule type" value="Genomic_DNA"/>
</dbReference>
<dbReference type="eggNOG" id="COG4191">
    <property type="taxonomic scope" value="Bacteria"/>
</dbReference>